<dbReference type="EMBL" id="CABFJX010000024">
    <property type="protein sequence ID" value="VTT58706.1"/>
    <property type="molecule type" value="Genomic_DNA"/>
</dbReference>
<accession>A0A5Q3G0V7</accession>
<name>A0A5Q3G0V7_FUSFU</name>
<dbReference type="AlphaFoldDB" id="A0A5Q3G0V7"/>
<sequence length="182" mass="20488">MPPQAKQVLLNREDASTQRHQRTAPISAGARWSMNSSPAMALMFISSLRMSRCSWTLRDDPAGPGDMAPVVLDLWTAFDTILKAHGKQYSINSTKNNPENASRYRQHVLQRRQLLALQNGSRPLNNPQVWVIALEAFVHRIWDTFEKDQTLGGNWIKDKIDTIPVRAPRFVPDDITGEASGV</sequence>
<proteinExistence type="predicted"/>
<gene>
    <name evidence="1" type="ORF">C2S_3633</name>
</gene>
<comment type="caution">
    <text evidence="1">The sequence shown here is derived from an EMBL/GenBank/DDBJ whole genome shotgun (WGS) entry which is preliminary data.</text>
</comment>
<reference evidence="1" key="1">
    <citation type="submission" date="2019-05" db="EMBL/GenBank/DDBJ databases">
        <authorList>
            <person name="Piombo E."/>
        </authorList>
    </citation>
    <scope>NUCLEOTIDE SEQUENCE</scope>
    <source>
        <strain evidence="1">C2S</strain>
    </source>
</reference>
<evidence type="ECO:0000313" key="2">
    <source>
        <dbReference type="Proteomes" id="UP000760494"/>
    </source>
</evidence>
<evidence type="ECO:0000313" key="1">
    <source>
        <dbReference type="EMBL" id="VTT58706.1"/>
    </source>
</evidence>
<protein>
    <submittedName>
        <fullName evidence="1">Uncharacterized protein</fullName>
    </submittedName>
</protein>
<organism evidence="1 2">
    <name type="scientific">Fusarium fujikuroi</name>
    <name type="common">Bakanae and foot rot disease fungus</name>
    <name type="synonym">Gibberella fujikuroi</name>
    <dbReference type="NCBI Taxonomy" id="5127"/>
    <lineage>
        <taxon>Eukaryota</taxon>
        <taxon>Fungi</taxon>
        <taxon>Dikarya</taxon>
        <taxon>Ascomycota</taxon>
        <taxon>Pezizomycotina</taxon>
        <taxon>Sordariomycetes</taxon>
        <taxon>Hypocreomycetidae</taxon>
        <taxon>Hypocreales</taxon>
        <taxon>Nectriaceae</taxon>
        <taxon>Fusarium</taxon>
        <taxon>Fusarium fujikuroi species complex</taxon>
    </lineage>
</organism>
<dbReference type="Proteomes" id="UP000760494">
    <property type="component" value="Unassembled WGS sequence"/>
</dbReference>